<keyword evidence="1" id="KW-0732">Signal</keyword>
<proteinExistence type="predicted"/>
<reference evidence="2" key="2">
    <citation type="journal article" date="2018" name="BMC Genomics">
        <title>Whole genome sequencing and function prediction of 133 gut anaerobes isolated from chicken caecum in pure cultures.</title>
        <authorList>
            <person name="Medvecky M."/>
            <person name="Cejkova D."/>
            <person name="Polansky O."/>
            <person name="Karasova D."/>
            <person name="Kubasova T."/>
            <person name="Cizek A."/>
            <person name="Rychlik I."/>
        </authorList>
    </citation>
    <scope>NUCLEOTIDE SEQUENCE</scope>
    <source>
        <strain evidence="3">An189</strain>
        <strain evidence="2">An43</strain>
    </source>
</reference>
<dbReference type="Proteomes" id="UP000196587">
    <property type="component" value="Unassembled WGS sequence"/>
</dbReference>
<dbReference type="Proteomes" id="UP000284366">
    <property type="component" value="Unassembled WGS sequence"/>
</dbReference>
<evidence type="ECO:0000313" key="3">
    <source>
        <dbReference type="EMBL" id="OUP31974.1"/>
    </source>
</evidence>
<dbReference type="AlphaFoldDB" id="A0A1Y3YPJ3"/>
<feature type="signal peptide" evidence="1">
    <location>
        <begin position="1"/>
        <end position="19"/>
    </location>
</feature>
<gene>
    <name evidence="3" type="ORF">B5F24_15645</name>
    <name evidence="2" type="ORF">B5F97_15100</name>
    <name evidence="5" type="ORF">DWW09_17455</name>
    <name evidence="4" type="ORF">DWX38_16770</name>
</gene>
<evidence type="ECO:0000313" key="4">
    <source>
        <dbReference type="EMBL" id="RGT28555.1"/>
    </source>
</evidence>
<feature type="chain" id="PRO_5011011035" description="LamG domain-containing protein" evidence="1">
    <location>
        <begin position="20"/>
        <end position="258"/>
    </location>
</feature>
<evidence type="ECO:0000313" key="6">
    <source>
        <dbReference type="Proteomes" id="UP000195386"/>
    </source>
</evidence>
<dbReference type="RefSeq" id="WP_009121917.1">
    <property type="nucleotide sequence ID" value="NZ_CABIZW010000007.1"/>
</dbReference>
<evidence type="ECO:0000313" key="5">
    <source>
        <dbReference type="EMBL" id="RGV48383.1"/>
    </source>
</evidence>
<sequence length="258" mass="27950">MKKVIFTLALAAFAFTGNAQILKKDLLQGYKDGDKLEKSVYSEKTAPIAINTWCGAFSSKPNTNPSPTIGKELVYEGYAEKGPSISIGGYPAGTKGARFSIYSMTDGKQYGRGTFYLSCLVNFSKLGASGMADFLGVSASYVGGSNRANIYVAREGSDRIRFGTSLLKVKAETTMAYDYDKTHLLVLKLDYANQKVSLFVDPELTAEEPAEASCVAEGDAENVLKHAIRSISFRNRSGFIGNVGNFRWCNSWAGVIAE</sequence>
<evidence type="ECO:0000313" key="2">
    <source>
        <dbReference type="EMBL" id="OUN99795.1"/>
    </source>
</evidence>
<reference evidence="6 7" key="1">
    <citation type="submission" date="2017-04" db="EMBL/GenBank/DDBJ databases">
        <title>Function of individual gut microbiota members based on whole genome sequencing of pure cultures obtained from chicken caecum.</title>
        <authorList>
            <person name="Medvecky M."/>
            <person name="Cejkova D."/>
            <person name="Polansky O."/>
            <person name="Karasova D."/>
            <person name="Kubasova T."/>
            <person name="Cizek A."/>
            <person name="Rychlik I."/>
        </authorList>
    </citation>
    <scope>NUCLEOTIDE SEQUENCE [LARGE SCALE GENOMIC DNA]</scope>
    <source>
        <strain evidence="7">An189</strain>
        <strain evidence="6">An43</strain>
    </source>
</reference>
<evidence type="ECO:0008006" key="10">
    <source>
        <dbReference type="Google" id="ProtNLM"/>
    </source>
</evidence>
<dbReference type="EMBL" id="QRWP01000026">
    <property type="protein sequence ID" value="RGT28555.1"/>
    <property type="molecule type" value="Genomic_DNA"/>
</dbReference>
<protein>
    <recommendedName>
        <fullName evidence="10">LamG domain-containing protein</fullName>
    </recommendedName>
</protein>
<dbReference type="Proteomes" id="UP000285159">
    <property type="component" value="Unassembled WGS sequence"/>
</dbReference>
<organism evidence="2 6">
    <name type="scientific">Bacteroides clarus</name>
    <dbReference type="NCBI Taxonomy" id="626929"/>
    <lineage>
        <taxon>Bacteria</taxon>
        <taxon>Pseudomonadati</taxon>
        <taxon>Bacteroidota</taxon>
        <taxon>Bacteroidia</taxon>
        <taxon>Bacteroidales</taxon>
        <taxon>Bacteroidaceae</taxon>
        <taxon>Bacteroides</taxon>
    </lineage>
</organism>
<evidence type="ECO:0000313" key="9">
    <source>
        <dbReference type="Proteomes" id="UP000285159"/>
    </source>
</evidence>
<evidence type="ECO:0000256" key="1">
    <source>
        <dbReference type="SAM" id="SignalP"/>
    </source>
</evidence>
<reference evidence="8 9" key="3">
    <citation type="submission" date="2018-08" db="EMBL/GenBank/DDBJ databases">
        <title>A genome reference for cultivated species of the human gut microbiota.</title>
        <authorList>
            <person name="Zou Y."/>
            <person name="Xue W."/>
            <person name="Luo G."/>
        </authorList>
    </citation>
    <scope>NUCLEOTIDE SEQUENCE [LARGE SCALE GENOMIC DNA]</scope>
    <source>
        <strain evidence="5 8">AF14-27</strain>
        <strain evidence="4 9">AF19-1AC</strain>
    </source>
</reference>
<evidence type="ECO:0000313" key="8">
    <source>
        <dbReference type="Proteomes" id="UP000284366"/>
    </source>
</evidence>
<dbReference type="EMBL" id="NFKE01000016">
    <property type="protein sequence ID" value="OUP31974.1"/>
    <property type="molecule type" value="Genomic_DNA"/>
</dbReference>
<accession>A0A1Y3YPJ3</accession>
<evidence type="ECO:0000313" key="7">
    <source>
        <dbReference type="Proteomes" id="UP000196587"/>
    </source>
</evidence>
<name>A0A1Y3YPJ3_9BACE</name>
<dbReference type="Proteomes" id="UP000195386">
    <property type="component" value="Unassembled WGS sequence"/>
</dbReference>
<dbReference type="EMBL" id="NFII01000018">
    <property type="protein sequence ID" value="OUN99795.1"/>
    <property type="molecule type" value="Genomic_DNA"/>
</dbReference>
<comment type="caution">
    <text evidence="2">The sequence shown here is derived from an EMBL/GenBank/DDBJ whole genome shotgun (WGS) entry which is preliminary data.</text>
</comment>
<dbReference type="EMBL" id="QRZG01000047">
    <property type="protein sequence ID" value="RGV48383.1"/>
    <property type="molecule type" value="Genomic_DNA"/>
</dbReference>